<dbReference type="EMBL" id="JH611190">
    <property type="protein sequence ID" value="EJP72657.1"/>
    <property type="molecule type" value="Genomic_DNA"/>
</dbReference>
<keyword evidence="1" id="KW-0479">Metal-binding</keyword>
<dbReference type="SUPFAM" id="SSF54862">
    <property type="entry name" value="4Fe-4S ferredoxins"/>
    <property type="match status" value="1"/>
</dbReference>
<evidence type="ECO:0000313" key="5">
    <source>
        <dbReference type="EMBL" id="EJP72657.1"/>
    </source>
</evidence>
<organism evidence="5 6">
    <name type="scientific">SAR86 cluster bacterium SAR86B</name>
    <dbReference type="NCBI Taxonomy" id="1123867"/>
    <lineage>
        <taxon>Bacteria</taxon>
        <taxon>Pseudomonadati</taxon>
        <taxon>Pseudomonadota</taxon>
        <taxon>Gammaproteobacteria</taxon>
        <taxon>SAR86 cluster</taxon>
    </lineage>
</organism>
<dbReference type="AlphaFoldDB" id="J4V260"/>
<name>J4V260_9GAMM</name>
<evidence type="ECO:0000313" key="6">
    <source>
        <dbReference type="Proteomes" id="UP000010116"/>
    </source>
</evidence>
<dbReference type="Gene3D" id="3.30.70.20">
    <property type="match status" value="1"/>
</dbReference>
<evidence type="ECO:0000256" key="2">
    <source>
        <dbReference type="ARBA" id="ARBA00023004"/>
    </source>
</evidence>
<dbReference type="GO" id="GO:0046872">
    <property type="term" value="F:metal ion binding"/>
    <property type="evidence" value="ECO:0007669"/>
    <property type="project" value="UniProtKB-KW"/>
</dbReference>
<protein>
    <submittedName>
        <fullName evidence="5">Electron transport complex protein RnfB</fullName>
    </submittedName>
</protein>
<accession>J4V260</accession>
<dbReference type="InterPro" id="IPR017896">
    <property type="entry name" value="4Fe4S_Fe-S-bd"/>
</dbReference>
<sequence>MHVVIEDICTGCELCIEPCPVDCIETINIEKEKSDNIRNNSKEFFNYTKKNRTQKRKKLKNNTDLNLEVTSIINERIKNRNIDKSSNLKELQIKTLTQDLKQNHDFTDEQISDFIDNNEK</sequence>
<reference evidence="5 6" key="1">
    <citation type="journal article" date="2012" name="ISME J.">
        <title>Genomic insights to SAR86, an abundant and uncultivated marine bacterial lineage.</title>
        <authorList>
            <person name="Dupont C.L."/>
            <person name="Rusch D.B."/>
            <person name="Yooseph S."/>
            <person name="Lombardo M.J."/>
            <person name="Richter R.A."/>
            <person name="Valas R."/>
            <person name="Novotny M."/>
            <person name="Yee-Greenbaum J."/>
            <person name="Selengut J.D."/>
            <person name="Haft D.H."/>
            <person name="Halpern A.L."/>
            <person name="Lasken R.S."/>
            <person name="Nealson K."/>
            <person name="Friedman R."/>
            <person name="Venter J.C."/>
        </authorList>
    </citation>
    <scope>NUCLEOTIDE SEQUENCE [LARGE SCALE GENOMIC DNA]</scope>
</reference>
<proteinExistence type="predicted"/>
<dbReference type="Proteomes" id="UP000010116">
    <property type="component" value="Unassembled WGS sequence"/>
</dbReference>
<dbReference type="PROSITE" id="PS51379">
    <property type="entry name" value="4FE4S_FER_2"/>
    <property type="match status" value="1"/>
</dbReference>
<feature type="domain" description="4Fe-4S ferredoxin-type" evidence="4">
    <location>
        <begin position="1"/>
        <end position="29"/>
    </location>
</feature>
<dbReference type="HOGENOM" id="CLU_2048110_0_0_6"/>
<keyword evidence="3" id="KW-0411">Iron-sulfur</keyword>
<evidence type="ECO:0000259" key="4">
    <source>
        <dbReference type="PROSITE" id="PS51379"/>
    </source>
</evidence>
<dbReference type="InterPro" id="IPR017900">
    <property type="entry name" value="4Fe4S_Fe_S_CS"/>
</dbReference>
<dbReference type="GO" id="GO:0051536">
    <property type="term" value="F:iron-sulfur cluster binding"/>
    <property type="evidence" value="ECO:0007669"/>
    <property type="project" value="UniProtKB-KW"/>
</dbReference>
<evidence type="ECO:0000256" key="1">
    <source>
        <dbReference type="ARBA" id="ARBA00022723"/>
    </source>
</evidence>
<keyword evidence="2" id="KW-0408">Iron</keyword>
<dbReference type="PROSITE" id="PS00198">
    <property type="entry name" value="4FE4S_FER_1"/>
    <property type="match status" value="1"/>
</dbReference>
<gene>
    <name evidence="5" type="ORF">NT02SARS_1033</name>
</gene>
<dbReference type="Pfam" id="PF00037">
    <property type="entry name" value="Fer4"/>
    <property type="match status" value="1"/>
</dbReference>
<evidence type="ECO:0000256" key="3">
    <source>
        <dbReference type="ARBA" id="ARBA00023014"/>
    </source>
</evidence>